<protein>
    <submittedName>
        <fullName evidence="8">Radical SAM protein</fullName>
    </submittedName>
</protein>
<evidence type="ECO:0000259" key="7">
    <source>
        <dbReference type="PROSITE" id="PS51918"/>
    </source>
</evidence>
<comment type="cofactor">
    <cofactor evidence="1">
        <name>[4Fe-4S] cluster</name>
        <dbReference type="ChEBI" id="CHEBI:49883"/>
    </cofactor>
</comment>
<dbReference type="GO" id="GO:0003824">
    <property type="term" value="F:catalytic activity"/>
    <property type="evidence" value="ECO:0007669"/>
    <property type="project" value="InterPro"/>
</dbReference>
<keyword evidence="2" id="KW-0004">4Fe-4S</keyword>
<dbReference type="InterPro" id="IPR007197">
    <property type="entry name" value="rSAM"/>
</dbReference>
<dbReference type="Proteomes" id="UP000317778">
    <property type="component" value="Unassembled WGS sequence"/>
</dbReference>
<dbReference type="InterPro" id="IPR006638">
    <property type="entry name" value="Elp3/MiaA/NifB-like_rSAM"/>
</dbReference>
<organism evidence="8 9">
    <name type="scientific">candidate division TA06 bacterium B3_TA06</name>
    <dbReference type="NCBI Taxonomy" id="2012487"/>
    <lineage>
        <taxon>Bacteria</taxon>
        <taxon>Bacteria division TA06</taxon>
    </lineage>
</organism>
<feature type="domain" description="Radical SAM core" evidence="7">
    <location>
        <begin position="10"/>
        <end position="252"/>
    </location>
</feature>
<accession>A0A532V849</accession>
<evidence type="ECO:0000256" key="3">
    <source>
        <dbReference type="ARBA" id="ARBA00022691"/>
    </source>
</evidence>
<keyword evidence="6" id="KW-0411">Iron-sulfur</keyword>
<dbReference type="InterPro" id="IPR058240">
    <property type="entry name" value="rSAM_sf"/>
</dbReference>
<dbReference type="AlphaFoldDB" id="A0A532V849"/>
<evidence type="ECO:0000256" key="2">
    <source>
        <dbReference type="ARBA" id="ARBA00022485"/>
    </source>
</evidence>
<evidence type="ECO:0000313" key="9">
    <source>
        <dbReference type="Proteomes" id="UP000317778"/>
    </source>
</evidence>
<keyword evidence="4" id="KW-0479">Metal-binding</keyword>
<dbReference type="Pfam" id="PF04055">
    <property type="entry name" value="Radical_SAM"/>
    <property type="match status" value="1"/>
</dbReference>
<keyword evidence="3" id="KW-0949">S-adenosyl-L-methionine</keyword>
<dbReference type="EMBL" id="NJBO01000005">
    <property type="protein sequence ID" value="TKJ43312.1"/>
    <property type="molecule type" value="Genomic_DNA"/>
</dbReference>
<sequence length="316" mass="35400">MLKNRGEVRYTYGPVASRRLGLSLGVDILSYKTCSLDCIYCQLGRTSDLTIERKSFFPREEILAEVVEIAAQNNLDYVTFSGSGEPTLNSDIGWLIREIKSKSGRPVAVLTNSTLLWMLEVREELMATDLVVPSLDAATEETWRRLNRPHPDLEFDKVIEGLVTFANEYSGNLWVEILLVKGVNDSSEHIKALRRVLSRMRYTKIHLNTVVRPPSEGSAVALSYGELEEIAKRLPADTEAVLPFREKVKQISAHGEAERILAAIARRPMTVEQIKESLGITATRAGIILSELISNGKAKQVTHENKEFYEANQEVA</sequence>
<dbReference type="PANTHER" id="PTHR43787">
    <property type="entry name" value="FEMO COFACTOR BIOSYNTHESIS PROTEIN NIFB-RELATED"/>
    <property type="match status" value="1"/>
</dbReference>
<name>A0A532V849_UNCT6</name>
<dbReference type="InterPro" id="IPR040084">
    <property type="entry name" value="GTPase_Obg"/>
</dbReference>
<dbReference type="InterPro" id="IPR013785">
    <property type="entry name" value="Aldolase_TIM"/>
</dbReference>
<comment type="caution">
    <text evidence="8">The sequence shown here is derived from an EMBL/GenBank/DDBJ whole genome shotgun (WGS) entry which is preliminary data.</text>
</comment>
<evidence type="ECO:0000256" key="4">
    <source>
        <dbReference type="ARBA" id="ARBA00022723"/>
    </source>
</evidence>
<dbReference type="PANTHER" id="PTHR43787:SF11">
    <property type="entry name" value="UPF0026 PROTEIN SLR1464"/>
    <property type="match status" value="1"/>
</dbReference>
<keyword evidence="5" id="KW-0408">Iron</keyword>
<gene>
    <name evidence="8" type="ORF">CEE36_04570</name>
</gene>
<dbReference type="SFLD" id="SFLDG01083">
    <property type="entry name" value="Uncharacterised_Radical_SAM_Su"/>
    <property type="match status" value="1"/>
</dbReference>
<dbReference type="SUPFAM" id="SSF102114">
    <property type="entry name" value="Radical SAM enzymes"/>
    <property type="match status" value="1"/>
</dbReference>
<dbReference type="Gene3D" id="3.20.20.70">
    <property type="entry name" value="Aldolase class I"/>
    <property type="match status" value="1"/>
</dbReference>
<dbReference type="SFLD" id="SFLDS00029">
    <property type="entry name" value="Radical_SAM"/>
    <property type="match status" value="1"/>
</dbReference>
<evidence type="ECO:0000313" key="8">
    <source>
        <dbReference type="EMBL" id="TKJ43312.1"/>
    </source>
</evidence>
<evidence type="ECO:0000256" key="6">
    <source>
        <dbReference type="ARBA" id="ARBA00023014"/>
    </source>
</evidence>
<dbReference type="GO" id="GO:0046872">
    <property type="term" value="F:metal ion binding"/>
    <property type="evidence" value="ECO:0007669"/>
    <property type="project" value="UniProtKB-KW"/>
</dbReference>
<evidence type="ECO:0000256" key="5">
    <source>
        <dbReference type="ARBA" id="ARBA00023004"/>
    </source>
</evidence>
<proteinExistence type="predicted"/>
<reference evidence="8 9" key="1">
    <citation type="submission" date="2017-06" db="EMBL/GenBank/DDBJ databases">
        <title>Novel microbial phyla capable of carbon fixation and sulfur reduction in deep-sea sediments.</title>
        <authorList>
            <person name="Huang J."/>
            <person name="Baker B."/>
            <person name="Wang Y."/>
        </authorList>
    </citation>
    <scope>NUCLEOTIDE SEQUENCE [LARGE SCALE GENOMIC DNA]</scope>
    <source>
        <strain evidence="8">B3_TA06</strain>
    </source>
</reference>
<dbReference type="SMART" id="SM00729">
    <property type="entry name" value="Elp3"/>
    <property type="match status" value="1"/>
</dbReference>
<dbReference type="PROSITE" id="PS51918">
    <property type="entry name" value="RADICAL_SAM"/>
    <property type="match status" value="1"/>
</dbReference>
<dbReference type="CDD" id="cd01335">
    <property type="entry name" value="Radical_SAM"/>
    <property type="match status" value="1"/>
</dbReference>
<evidence type="ECO:0000256" key="1">
    <source>
        <dbReference type="ARBA" id="ARBA00001966"/>
    </source>
</evidence>
<dbReference type="GO" id="GO:0051539">
    <property type="term" value="F:4 iron, 4 sulfur cluster binding"/>
    <property type="evidence" value="ECO:0007669"/>
    <property type="project" value="UniProtKB-KW"/>
</dbReference>